<feature type="region of interest" description="Disordered" evidence="1">
    <location>
        <begin position="172"/>
        <end position="195"/>
    </location>
</feature>
<gene>
    <name evidence="3" type="ORF">GCM10010406_03460</name>
</gene>
<evidence type="ECO:0000259" key="2">
    <source>
        <dbReference type="Pfam" id="PF26571"/>
    </source>
</evidence>
<feature type="compositionally biased region" description="Gly residues" evidence="1">
    <location>
        <begin position="176"/>
        <end position="193"/>
    </location>
</feature>
<proteinExistence type="predicted"/>
<reference evidence="3 4" key="1">
    <citation type="journal article" date="2019" name="Int. J. Syst. Evol. Microbiol.">
        <title>The Global Catalogue of Microorganisms (GCM) 10K type strain sequencing project: providing services to taxonomists for standard genome sequencing and annotation.</title>
        <authorList>
            <consortium name="The Broad Institute Genomics Platform"/>
            <consortium name="The Broad Institute Genome Sequencing Center for Infectious Disease"/>
            <person name="Wu L."/>
            <person name="Ma J."/>
        </authorList>
    </citation>
    <scope>NUCLEOTIDE SEQUENCE [LARGE SCALE GENOMIC DNA]</scope>
    <source>
        <strain evidence="3 4">JCM 6307</strain>
    </source>
</reference>
<evidence type="ECO:0000313" key="3">
    <source>
        <dbReference type="EMBL" id="GAA2471201.1"/>
    </source>
</evidence>
<dbReference type="Pfam" id="PF26571">
    <property type="entry name" value="VldE"/>
    <property type="match status" value="1"/>
</dbReference>
<keyword evidence="4" id="KW-1185">Reference proteome</keyword>
<evidence type="ECO:0000256" key="1">
    <source>
        <dbReference type="SAM" id="MobiDB-lite"/>
    </source>
</evidence>
<feature type="compositionally biased region" description="Gly residues" evidence="1">
    <location>
        <begin position="218"/>
        <end position="228"/>
    </location>
</feature>
<feature type="domain" description="ARB-07466-like C-terminal" evidence="2">
    <location>
        <begin position="227"/>
        <end position="298"/>
    </location>
</feature>
<evidence type="ECO:0000313" key="4">
    <source>
        <dbReference type="Proteomes" id="UP001501358"/>
    </source>
</evidence>
<protein>
    <submittedName>
        <fullName evidence="3">Heavy metal transporter</fullName>
    </submittedName>
</protein>
<sequence>MLLVLGGYAAVQFLSTRNAAACEVRGADGESLWITPEQAGNAATIAAAASARGLPERAVTIALATAMQESALKNIRHGDRDSVGLFQQRPSQGWGTVEQILDPVYSANEFYDKLEKVPGYSRLPLTVAAQEVQKSGFPQAYAKHEPDASKLASALTGRAAASLSCTVDDRAAQAAGGSGGSGGSAAAAGGAGGRASDNSAELKELLVREFGEDVLPQGSGGEGTGAPGGDAKASGSAVSLSPEGRDGEDALRRGWELAQWAVAHSGDLELETVSFAGRTWSAARSGDGWSEAGDAGAAKGHGQVLITVAR</sequence>
<comment type="caution">
    <text evidence="3">The sequence shown here is derived from an EMBL/GenBank/DDBJ whole genome shotgun (WGS) entry which is preliminary data.</text>
</comment>
<dbReference type="EMBL" id="BAAATA010000002">
    <property type="protein sequence ID" value="GAA2471201.1"/>
    <property type="molecule type" value="Genomic_DNA"/>
</dbReference>
<accession>A0ABN3KT31</accession>
<dbReference type="Proteomes" id="UP001501358">
    <property type="component" value="Unassembled WGS sequence"/>
</dbReference>
<name>A0ABN3KT31_9ACTN</name>
<dbReference type="InterPro" id="IPR058593">
    <property type="entry name" value="ARB_07466-like_C"/>
</dbReference>
<organism evidence="3 4">
    <name type="scientific">Streptomyces thermolineatus</name>
    <dbReference type="NCBI Taxonomy" id="44033"/>
    <lineage>
        <taxon>Bacteria</taxon>
        <taxon>Bacillati</taxon>
        <taxon>Actinomycetota</taxon>
        <taxon>Actinomycetes</taxon>
        <taxon>Kitasatosporales</taxon>
        <taxon>Streptomycetaceae</taxon>
        <taxon>Streptomyces</taxon>
    </lineage>
</organism>
<feature type="region of interest" description="Disordered" evidence="1">
    <location>
        <begin position="212"/>
        <end position="249"/>
    </location>
</feature>